<sequence>MRRITSHEELVQLSAGDPWVRWSLDPGLPGEVWVHEGVALVERLGVRRGFWVAPLPDAAGPAVRAALVALRDGGHLERLRSRSVSVVREHAALASEVLDLGDGGDWDWMWTTTPPPVDPREDELVDLDDTRDADELAAFAREHNPRMWTEVGTGRVIRWVGRRDVAGRLTAVGGAEREAGGVPHLAGIVTATGERGRGWGGVVTAALTRWSLHGHGVCTLGVFADNEVALRVYRRLGYRTARAWHSRRLPNG</sequence>
<dbReference type="Pfam" id="PF00583">
    <property type="entry name" value="Acetyltransf_1"/>
    <property type="match status" value="1"/>
</dbReference>
<dbReference type="RefSeq" id="WP_238330432.1">
    <property type="nucleotide sequence ID" value="NZ_JBHMAX010000001.1"/>
</dbReference>
<feature type="domain" description="N-acetyltransferase" evidence="1">
    <location>
        <begin position="122"/>
        <end position="252"/>
    </location>
</feature>
<gene>
    <name evidence="2" type="ORF">ACFFN0_00085</name>
</gene>
<keyword evidence="3" id="KW-1185">Reference proteome</keyword>
<dbReference type="SUPFAM" id="SSF55729">
    <property type="entry name" value="Acyl-CoA N-acyltransferases (Nat)"/>
    <property type="match status" value="1"/>
</dbReference>
<dbReference type="InterPro" id="IPR000182">
    <property type="entry name" value="GNAT_dom"/>
</dbReference>
<name>A0ABV5UY15_9MICO</name>
<comment type="caution">
    <text evidence="2">The sequence shown here is derived from an EMBL/GenBank/DDBJ whole genome shotgun (WGS) entry which is preliminary data.</text>
</comment>
<accession>A0ABV5UY15</accession>
<dbReference type="EMBL" id="JBHMAX010000001">
    <property type="protein sequence ID" value="MFB9730441.1"/>
    <property type="molecule type" value="Genomic_DNA"/>
</dbReference>
<dbReference type="Gene3D" id="3.40.630.30">
    <property type="match status" value="1"/>
</dbReference>
<evidence type="ECO:0000313" key="3">
    <source>
        <dbReference type="Proteomes" id="UP001589613"/>
    </source>
</evidence>
<dbReference type="PROSITE" id="PS51186">
    <property type="entry name" value="GNAT"/>
    <property type="match status" value="1"/>
</dbReference>
<evidence type="ECO:0000313" key="2">
    <source>
        <dbReference type="EMBL" id="MFB9730441.1"/>
    </source>
</evidence>
<protein>
    <submittedName>
        <fullName evidence="2">GNAT family N-acetyltransferase</fullName>
    </submittedName>
</protein>
<evidence type="ECO:0000259" key="1">
    <source>
        <dbReference type="PROSITE" id="PS51186"/>
    </source>
</evidence>
<organism evidence="2 3">
    <name type="scientific">Ornithinimicrobium kibberense</name>
    <dbReference type="NCBI Taxonomy" id="282060"/>
    <lineage>
        <taxon>Bacteria</taxon>
        <taxon>Bacillati</taxon>
        <taxon>Actinomycetota</taxon>
        <taxon>Actinomycetes</taxon>
        <taxon>Micrococcales</taxon>
        <taxon>Ornithinimicrobiaceae</taxon>
        <taxon>Ornithinimicrobium</taxon>
    </lineage>
</organism>
<dbReference type="Proteomes" id="UP001589613">
    <property type="component" value="Unassembled WGS sequence"/>
</dbReference>
<reference evidence="2 3" key="1">
    <citation type="submission" date="2024-09" db="EMBL/GenBank/DDBJ databases">
        <authorList>
            <person name="Sun Q."/>
            <person name="Mori K."/>
        </authorList>
    </citation>
    <scope>NUCLEOTIDE SEQUENCE [LARGE SCALE GENOMIC DNA]</scope>
    <source>
        <strain evidence="2 3">JCM 12763</strain>
    </source>
</reference>
<proteinExistence type="predicted"/>
<dbReference type="InterPro" id="IPR016181">
    <property type="entry name" value="Acyl_CoA_acyltransferase"/>
</dbReference>